<dbReference type="AlphaFoldDB" id="A0A9X1CAK6"/>
<keyword evidence="6" id="KW-1185">Reference proteome</keyword>
<evidence type="ECO:0000313" key="6">
    <source>
        <dbReference type="Proteomes" id="UP001231587"/>
    </source>
</evidence>
<dbReference type="PANTHER" id="PTHR46401:SF2">
    <property type="entry name" value="GLYCOSYLTRANSFERASE WBBK-RELATED"/>
    <property type="match status" value="1"/>
</dbReference>
<dbReference type="EMBL" id="JAGGJQ010000002">
    <property type="protein sequence ID" value="MBP1839102.1"/>
    <property type="molecule type" value="Genomic_DNA"/>
</dbReference>
<evidence type="ECO:0000313" key="3">
    <source>
        <dbReference type="EMBL" id="MBP1839102.1"/>
    </source>
</evidence>
<evidence type="ECO:0000259" key="2">
    <source>
        <dbReference type="Pfam" id="PF00534"/>
    </source>
</evidence>
<dbReference type="GO" id="GO:0009103">
    <property type="term" value="P:lipopolysaccharide biosynthetic process"/>
    <property type="evidence" value="ECO:0007669"/>
    <property type="project" value="TreeGrafter"/>
</dbReference>
<dbReference type="InterPro" id="IPR001296">
    <property type="entry name" value="Glyco_trans_1"/>
</dbReference>
<evidence type="ECO:0000313" key="5">
    <source>
        <dbReference type="Proteomes" id="UP001138672"/>
    </source>
</evidence>
<dbReference type="Pfam" id="PF00534">
    <property type="entry name" value="Glycos_transf_1"/>
    <property type="match status" value="1"/>
</dbReference>
<comment type="caution">
    <text evidence="3">The sequence shown here is derived from an EMBL/GenBank/DDBJ whole genome shotgun (WGS) entry which is preliminary data.</text>
</comment>
<dbReference type="OrthoDB" id="9790710at2"/>
<dbReference type="Gene3D" id="3.40.50.2000">
    <property type="entry name" value="Glycogen Phosphorylase B"/>
    <property type="match status" value="1"/>
</dbReference>
<dbReference type="GO" id="GO:0016757">
    <property type="term" value="F:glycosyltransferase activity"/>
    <property type="evidence" value="ECO:0007669"/>
    <property type="project" value="InterPro"/>
</dbReference>
<dbReference type="EMBL" id="JAUSUU010000001">
    <property type="protein sequence ID" value="MDQ0333879.1"/>
    <property type="molecule type" value="Genomic_DNA"/>
</dbReference>
<dbReference type="SUPFAM" id="SSF53756">
    <property type="entry name" value="UDP-Glycosyltransferase/glycogen phosphorylase"/>
    <property type="match status" value="1"/>
</dbReference>
<evidence type="ECO:0000313" key="4">
    <source>
        <dbReference type="EMBL" id="MDQ0333879.1"/>
    </source>
</evidence>
<dbReference type="RefSeq" id="WP_057780605.1">
    <property type="nucleotide sequence ID" value="NZ_JAGGJQ010000002.1"/>
</dbReference>
<protein>
    <submittedName>
        <fullName evidence="3">Glycosyltransferase involved in cell wall biosynthesis</fullName>
    </submittedName>
</protein>
<evidence type="ECO:0000256" key="1">
    <source>
        <dbReference type="ARBA" id="ARBA00022679"/>
    </source>
</evidence>
<dbReference type="Proteomes" id="UP001231587">
    <property type="component" value="Unassembled WGS sequence"/>
</dbReference>
<organism evidence="3 5">
    <name type="scientific">Formosa algae</name>
    <dbReference type="NCBI Taxonomy" id="225843"/>
    <lineage>
        <taxon>Bacteria</taxon>
        <taxon>Pseudomonadati</taxon>
        <taxon>Bacteroidota</taxon>
        <taxon>Flavobacteriia</taxon>
        <taxon>Flavobacteriales</taxon>
        <taxon>Flavobacteriaceae</taxon>
        <taxon>Formosa</taxon>
    </lineage>
</organism>
<dbReference type="Proteomes" id="UP001138672">
    <property type="component" value="Unassembled WGS sequence"/>
</dbReference>
<keyword evidence="1" id="KW-0808">Transferase</keyword>
<proteinExistence type="predicted"/>
<sequence length="379" mass="43812">MPNKENILIFIDWFLPGYKAGGPIQSVNNIVHHLHVDYNISIVTSNKDLGEELPYNDIEFNTWQIKENYRIIYLDETHQQSKFYGELFNLGNFNYVYFNSLFSIKFTLLPLWTCKNTAIKRVLAPRGMVGKGALAIKPLKKKLFIALFKLKGLHKKVVWHATSALEKEEIINQFGADLDIRIAPNLSSKMKPYKAKHKEENHLNVFFLSRIALKKNLLKALEFVFKTDSSQNINFSIIGPVDETEYWESCEAFIKQMPKHIAVNYLGAIPNYKLKDVLQNQHVLLLPTMHENFGHVIMESWQNGCAVIISDQTPWIDLKIKHIGYDIPIAGTENFVKAIHHFSEMKADDFKVWSKSAYNFAETFTQKPELVSDTKKLFK</sequence>
<reference evidence="3" key="1">
    <citation type="submission" date="2021-03" db="EMBL/GenBank/DDBJ databases">
        <title>Genomic Encyclopedia of Type Strains, Phase IV (KMG-IV): sequencing the most valuable type-strain genomes for metagenomic binning, comparative biology and taxonomic classification.</title>
        <authorList>
            <person name="Goeker M."/>
        </authorList>
    </citation>
    <scope>NUCLEOTIDE SEQUENCE</scope>
    <source>
        <strain evidence="3">DSM 15523</strain>
        <strain evidence="4 6">DSM 16476</strain>
    </source>
</reference>
<accession>A0A9X1CAK6</accession>
<name>A0A9X1CAK6_9FLAO</name>
<feature type="domain" description="Glycosyl transferase family 1" evidence="2">
    <location>
        <begin position="196"/>
        <end position="342"/>
    </location>
</feature>
<dbReference type="PANTHER" id="PTHR46401">
    <property type="entry name" value="GLYCOSYLTRANSFERASE WBBK-RELATED"/>
    <property type="match status" value="1"/>
</dbReference>
<gene>
    <name evidence="3" type="ORF">J2Z56_001008</name>
    <name evidence="4" type="ORF">J2Z57_000301</name>
</gene>